<dbReference type="PATRIC" id="fig|632772.20.peg.4254"/>
<dbReference type="HOGENOM" id="CLU_2107111_0_0_11"/>
<evidence type="ECO:0000313" key="4">
    <source>
        <dbReference type="Proteomes" id="UP000002212"/>
    </source>
</evidence>
<dbReference type="Proteomes" id="UP000002212">
    <property type="component" value="Chromosome"/>
</dbReference>
<dbReference type="KEGG" id="rop:ROP_40560"/>
<keyword evidence="2" id="KW-0472">Membrane</keyword>
<dbReference type="STRING" id="632772.ROP_40560"/>
<protein>
    <submittedName>
        <fullName evidence="3">Uncharacterized protein</fullName>
    </submittedName>
</protein>
<dbReference type="EMBL" id="AP011115">
    <property type="protein sequence ID" value="BAH52303.1"/>
    <property type="molecule type" value="Genomic_DNA"/>
</dbReference>
<keyword evidence="2" id="KW-1133">Transmembrane helix</keyword>
<proteinExistence type="predicted"/>
<accession>C1B9F0</accession>
<keyword evidence="2" id="KW-0812">Transmembrane</keyword>
<organism evidence="3 4">
    <name type="scientific">Rhodococcus opacus (strain B4)</name>
    <dbReference type="NCBI Taxonomy" id="632772"/>
    <lineage>
        <taxon>Bacteria</taxon>
        <taxon>Bacillati</taxon>
        <taxon>Actinomycetota</taxon>
        <taxon>Actinomycetes</taxon>
        <taxon>Mycobacteriales</taxon>
        <taxon>Nocardiaceae</taxon>
        <taxon>Rhodococcus</taxon>
    </lineage>
</organism>
<name>C1B9F0_RHOOB</name>
<evidence type="ECO:0000256" key="1">
    <source>
        <dbReference type="SAM" id="Coils"/>
    </source>
</evidence>
<evidence type="ECO:0000256" key="2">
    <source>
        <dbReference type="SAM" id="Phobius"/>
    </source>
</evidence>
<dbReference type="AlphaFoldDB" id="C1B9F0"/>
<evidence type="ECO:0000313" key="3">
    <source>
        <dbReference type="EMBL" id="BAH52303.1"/>
    </source>
</evidence>
<feature type="coiled-coil region" evidence="1">
    <location>
        <begin position="63"/>
        <end position="90"/>
    </location>
</feature>
<feature type="transmembrane region" description="Helical" evidence="2">
    <location>
        <begin position="6"/>
        <end position="24"/>
    </location>
</feature>
<reference evidence="3 4" key="1">
    <citation type="submission" date="2009-03" db="EMBL/GenBank/DDBJ databases">
        <title>Comparison of the complete genome sequences of Rhodococcus erythropolis PR4 and Rhodococcus opacus B4.</title>
        <authorList>
            <person name="Takarada H."/>
            <person name="Sekine M."/>
            <person name="Hosoyama A."/>
            <person name="Yamada R."/>
            <person name="Fujisawa T."/>
            <person name="Omata S."/>
            <person name="Shimizu A."/>
            <person name="Tsukatani N."/>
            <person name="Tanikawa S."/>
            <person name="Fujita N."/>
            <person name="Harayama S."/>
        </authorList>
    </citation>
    <scope>NUCLEOTIDE SEQUENCE [LARGE SCALE GENOMIC DNA]</scope>
    <source>
        <strain evidence="3 4">B4</strain>
    </source>
</reference>
<keyword evidence="1" id="KW-0175">Coiled coil</keyword>
<gene>
    <name evidence="3" type="ordered locus">ROP_40560</name>
</gene>
<dbReference type="RefSeq" id="WP_012691240.1">
    <property type="nucleotide sequence ID" value="NC_012522.1"/>
</dbReference>
<sequence>MNANGPLWTLAGIIVTGIVTILVARTTSRSSQQAAVQSAVEPIRAKAEQEAYESAAGYWREQIAGLRAQVAELESKVNNLVTQSEQRERQNKGRIRQLERTLIDHGIPVPDWEGE</sequence>